<feature type="compositionally biased region" description="Basic and acidic residues" evidence="1">
    <location>
        <begin position="198"/>
        <end position="248"/>
    </location>
</feature>
<evidence type="ECO:0000259" key="3">
    <source>
        <dbReference type="Pfam" id="PF25597"/>
    </source>
</evidence>
<reference evidence="4" key="1">
    <citation type="submission" date="2022-07" db="EMBL/GenBank/DDBJ databases">
        <title>Genome Sequence of Agrocybe chaxingu.</title>
        <authorList>
            <person name="Buettner E."/>
        </authorList>
    </citation>
    <scope>NUCLEOTIDE SEQUENCE</scope>
    <source>
        <strain evidence="4">MP-N11</strain>
    </source>
</reference>
<keyword evidence="5" id="KW-1185">Reference proteome</keyword>
<dbReference type="InterPro" id="IPR057670">
    <property type="entry name" value="SH3_retrovirus"/>
</dbReference>
<organism evidence="4 5">
    <name type="scientific">Agrocybe chaxingu</name>
    <dbReference type="NCBI Taxonomy" id="84603"/>
    <lineage>
        <taxon>Eukaryota</taxon>
        <taxon>Fungi</taxon>
        <taxon>Dikarya</taxon>
        <taxon>Basidiomycota</taxon>
        <taxon>Agaricomycotina</taxon>
        <taxon>Agaricomycetes</taxon>
        <taxon>Agaricomycetidae</taxon>
        <taxon>Agaricales</taxon>
        <taxon>Agaricineae</taxon>
        <taxon>Strophariaceae</taxon>
        <taxon>Agrocybe</taxon>
    </lineage>
</organism>
<feature type="compositionally biased region" description="Low complexity" evidence="1">
    <location>
        <begin position="160"/>
        <end position="174"/>
    </location>
</feature>
<dbReference type="Pfam" id="PF07727">
    <property type="entry name" value="RVT_2"/>
    <property type="match status" value="1"/>
</dbReference>
<evidence type="ECO:0000259" key="2">
    <source>
        <dbReference type="Pfam" id="PF07727"/>
    </source>
</evidence>
<feature type="domain" description="Reverse transcriptase Ty1/copia-type" evidence="2">
    <location>
        <begin position="340"/>
        <end position="578"/>
    </location>
</feature>
<sequence length="732" mass="83266">MGKARSMRAYAKLPPPLWDEMYLTATHTHVRTGTSTLEDATPFEKWYGRKPDISYLCEIGCRAFVLILSRHNPKLYERSIEYVLVGYDDKSKTYRCYDKTTQQIYSSYHVRFIENHEESFPLSKPGSVPHTTPSSLRDIVHGASSTPIYHNPDDEEEYLPTEPTTLPTQPQLTPTDPPQAPVNDASNSRRSARIAQAEADKAARKPSRHDIAVQESREAGERVKAARAERKKTLDDIRQEEEANDPKRLEDAAIQDLCNAFDNINIDANQETTAEDIWDRILAAITKHAINPRDIEFEDDPKDWNDAKTSRYAPQWESAYRDELKSLQERGVYILVPRESIPNGTKIRKCRPIFKIKRDGEGKIDRFKVRVVFKGFEQVYGRDYTNTTSPTARMESWRILLHIGACLGWDARQIDVKTAFLYGLLPEDEVQYMEQLEGFFEPGKETWVWKLQRGLYGMKQSGRIWNKTMNDAMLTWGFTKLSSEPCIYHRKTDTGTIITTVHVDDFLSIAHPPHENDTFEKQMRSLWEISTGPVKFCIGIAIAHDLHNHTVRLSQTTLIDKVISLFGQSDAHPVTVPMDPGLKLRRPDPKDITSMERAKLNKLPYRSLVGCLLYLAIGTRPDISYAIQQLSQFLDSYTYAHWNAAIQVVKYLKGTRSLALQLGGKGPIQLLGFTDSDWANCLDTRKSVGGYGFTLGSGLVSWMSKKQSTIATSTCQAEYMAAFDASKEALFL</sequence>
<dbReference type="Proteomes" id="UP001148786">
    <property type="component" value="Unassembled WGS sequence"/>
</dbReference>
<evidence type="ECO:0000313" key="5">
    <source>
        <dbReference type="Proteomes" id="UP001148786"/>
    </source>
</evidence>
<dbReference type="PANTHER" id="PTHR11439">
    <property type="entry name" value="GAG-POL-RELATED RETROTRANSPOSON"/>
    <property type="match status" value="1"/>
</dbReference>
<evidence type="ECO:0000256" key="1">
    <source>
        <dbReference type="SAM" id="MobiDB-lite"/>
    </source>
</evidence>
<dbReference type="InterPro" id="IPR013103">
    <property type="entry name" value="RVT_2"/>
</dbReference>
<dbReference type="SUPFAM" id="SSF56672">
    <property type="entry name" value="DNA/RNA polymerases"/>
    <property type="match status" value="1"/>
</dbReference>
<dbReference type="OrthoDB" id="3344688at2759"/>
<dbReference type="EMBL" id="JANKHO010002077">
    <property type="protein sequence ID" value="KAJ3494947.1"/>
    <property type="molecule type" value="Genomic_DNA"/>
</dbReference>
<name>A0A9W8MQ15_9AGAR</name>
<proteinExistence type="predicted"/>
<gene>
    <name evidence="4" type="ORF">NLJ89_g10707</name>
</gene>
<dbReference type="AlphaFoldDB" id="A0A9W8MQ15"/>
<dbReference type="Pfam" id="PF25597">
    <property type="entry name" value="SH3_retrovirus"/>
    <property type="match status" value="1"/>
</dbReference>
<dbReference type="PANTHER" id="PTHR11439:SF483">
    <property type="entry name" value="PEPTIDE SYNTHASE GLIP-LIKE, PUTATIVE (AFU_ORTHOLOGUE AFUA_3G12920)-RELATED"/>
    <property type="match status" value="1"/>
</dbReference>
<accession>A0A9W8MQ15</accession>
<dbReference type="CDD" id="cd09272">
    <property type="entry name" value="RNase_HI_RT_Ty1"/>
    <property type="match status" value="1"/>
</dbReference>
<feature type="domain" description="Retroviral polymerase SH3-like" evidence="3">
    <location>
        <begin position="61"/>
        <end position="119"/>
    </location>
</feature>
<feature type="region of interest" description="Disordered" evidence="1">
    <location>
        <begin position="119"/>
        <end position="248"/>
    </location>
</feature>
<comment type="caution">
    <text evidence="4">The sequence shown here is derived from an EMBL/GenBank/DDBJ whole genome shotgun (WGS) entry which is preliminary data.</text>
</comment>
<evidence type="ECO:0008006" key="6">
    <source>
        <dbReference type="Google" id="ProtNLM"/>
    </source>
</evidence>
<protein>
    <recommendedName>
        <fullName evidence="6">Reverse transcriptase Ty1/copia-type domain-containing protein</fullName>
    </recommendedName>
</protein>
<dbReference type="InterPro" id="IPR043502">
    <property type="entry name" value="DNA/RNA_pol_sf"/>
</dbReference>
<evidence type="ECO:0000313" key="4">
    <source>
        <dbReference type="EMBL" id="KAJ3494947.1"/>
    </source>
</evidence>